<dbReference type="PANTHER" id="PTHR31974">
    <property type="entry name" value="BIOGENESIS OF LYSOSOME-RELATED ORGANELLES COMPLEX 1 SUBUNIT 3"/>
    <property type="match status" value="1"/>
</dbReference>
<feature type="region of interest" description="Disordered" evidence="3">
    <location>
        <begin position="1"/>
        <end position="86"/>
    </location>
</feature>
<keyword evidence="5" id="KW-1185">Reference proteome</keyword>
<protein>
    <recommendedName>
        <fullName evidence="2">Biogenesis of lysosome-related organelles complex 1 subunit 3</fullName>
    </recommendedName>
</protein>
<feature type="compositionally biased region" description="Polar residues" evidence="3">
    <location>
        <begin position="33"/>
        <end position="42"/>
    </location>
</feature>
<organism evidence="4 5">
    <name type="scientific">Magallana gigas</name>
    <name type="common">Pacific oyster</name>
    <name type="synonym">Crassostrea gigas</name>
    <dbReference type="NCBI Taxonomy" id="29159"/>
    <lineage>
        <taxon>Eukaryota</taxon>
        <taxon>Metazoa</taxon>
        <taxon>Spiralia</taxon>
        <taxon>Lophotrochozoa</taxon>
        <taxon>Mollusca</taxon>
        <taxon>Bivalvia</taxon>
        <taxon>Autobranchia</taxon>
        <taxon>Pteriomorphia</taxon>
        <taxon>Ostreida</taxon>
        <taxon>Ostreoidea</taxon>
        <taxon>Ostreidae</taxon>
        <taxon>Magallana</taxon>
    </lineage>
</organism>
<dbReference type="GO" id="GO:0031083">
    <property type="term" value="C:BLOC-1 complex"/>
    <property type="evidence" value="ECO:0007669"/>
    <property type="project" value="TreeGrafter"/>
</dbReference>
<comment type="similarity">
    <text evidence="1">Belongs to the BLOC1S3 family.</text>
</comment>
<evidence type="ECO:0000256" key="3">
    <source>
        <dbReference type="SAM" id="MobiDB-lite"/>
    </source>
</evidence>
<dbReference type="Proteomes" id="UP000005408">
    <property type="component" value="Unassembled WGS sequence"/>
</dbReference>
<evidence type="ECO:0000256" key="2">
    <source>
        <dbReference type="ARBA" id="ARBA00019581"/>
    </source>
</evidence>
<dbReference type="InterPro" id="IPR017245">
    <property type="entry name" value="BLOC-1_complex_su-3"/>
</dbReference>
<evidence type="ECO:0000256" key="1">
    <source>
        <dbReference type="ARBA" id="ARBA00008942"/>
    </source>
</evidence>
<dbReference type="Pfam" id="PF15753">
    <property type="entry name" value="BLOC1S3"/>
    <property type="match status" value="1"/>
</dbReference>
<feature type="compositionally biased region" description="Polar residues" evidence="3">
    <location>
        <begin position="71"/>
        <end position="86"/>
    </location>
</feature>
<dbReference type="AlphaFoldDB" id="A0A8W8JFA0"/>
<reference evidence="4" key="1">
    <citation type="submission" date="2022-08" db="UniProtKB">
        <authorList>
            <consortium name="EnsemblMetazoa"/>
        </authorList>
    </citation>
    <scope>IDENTIFICATION</scope>
    <source>
        <strain evidence="4">05x7-T-G4-1.051#20</strain>
    </source>
</reference>
<evidence type="ECO:0000313" key="4">
    <source>
        <dbReference type="EnsemblMetazoa" id="G18984.1:cds"/>
    </source>
</evidence>
<evidence type="ECO:0000313" key="5">
    <source>
        <dbReference type="Proteomes" id="UP000005408"/>
    </source>
</evidence>
<proteinExistence type="inferred from homology"/>
<name>A0A8W8JFA0_MAGGI</name>
<feature type="compositionally biased region" description="Acidic residues" evidence="3">
    <location>
        <begin position="14"/>
        <end position="27"/>
    </location>
</feature>
<dbReference type="EnsemblMetazoa" id="G18984.1">
    <property type="protein sequence ID" value="G18984.1:cds"/>
    <property type="gene ID" value="G18984"/>
</dbReference>
<accession>A0A8W8JFA0</accession>
<sequence>SLMEPAIRTVVDGEASESDEEEEVDEVPDVRQSDQNLVNAVSISGEALESDDEGETDPPIPALRVEHRESGTGQEETGSHSVTRLYSSKPKYDSLLHKKLREKNASLRRHLVDSVHQMYLVSAKDLHNTSLQLHKSKALIGDLSHNMRNLTNDLFHLEDRVDIITSCMILPDININVSGTSVSQ</sequence>
<dbReference type="PANTHER" id="PTHR31974:SF2">
    <property type="entry name" value="BIOGENESIS OF LYSOSOME-RELATED ORGANELLES COMPLEX 1 SUBUNIT 3"/>
    <property type="match status" value="1"/>
</dbReference>